<evidence type="ECO:0000313" key="3">
    <source>
        <dbReference type="Proteomes" id="UP001054945"/>
    </source>
</evidence>
<accession>A0AAV4XEP7</accession>
<feature type="region of interest" description="Disordered" evidence="1">
    <location>
        <begin position="1"/>
        <end position="67"/>
    </location>
</feature>
<evidence type="ECO:0000256" key="1">
    <source>
        <dbReference type="SAM" id="MobiDB-lite"/>
    </source>
</evidence>
<dbReference type="EMBL" id="BPLR01000121">
    <property type="protein sequence ID" value="GIY92268.1"/>
    <property type="molecule type" value="Genomic_DNA"/>
</dbReference>
<reference evidence="2 3" key="1">
    <citation type="submission" date="2021-06" db="EMBL/GenBank/DDBJ databases">
        <title>Caerostris extrusa draft genome.</title>
        <authorList>
            <person name="Kono N."/>
            <person name="Arakawa K."/>
        </authorList>
    </citation>
    <scope>NUCLEOTIDE SEQUENCE [LARGE SCALE GENOMIC DNA]</scope>
</reference>
<evidence type="ECO:0000313" key="2">
    <source>
        <dbReference type="EMBL" id="GIY92268.1"/>
    </source>
</evidence>
<feature type="compositionally biased region" description="Basic and acidic residues" evidence="1">
    <location>
        <begin position="58"/>
        <end position="67"/>
    </location>
</feature>
<proteinExistence type="predicted"/>
<comment type="caution">
    <text evidence="2">The sequence shown here is derived from an EMBL/GenBank/DDBJ whole genome shotgun (WGS) entry which is preliminary data.</text>
</comment>
<sequence>MEEKSPKPPRAQKSSSGKFKDLLDLLKPNPDSSKDSNKRPFPLCRSSSFSNTEENTYMEDREGERSS</sequence>
<gene>
    <name evidence="2" type="primary">AVEN_154814_1</name>
    <name evidence="2" type="ORF">CEXT_525091</name>
</gene>
<dbReference type="Proteomes" id="UP001054945">
    <property type="component" value="Unassembled WGS sequence"/>
</dbReference>
<keyword evidence="3" id="KW-1185">Reference proteome</keyword>
<name>A0AAV4XEP7_CAEEX</name>
<protein>
    <submittedName>
        <fullName evidence="2">Uncharacterized protein</fullName>
    </submittedName>
</protein>
<organism evidence="2 3">
    <name type="scientific">Caerostris extrusa</name>
    <name type="common">Bark spider</name>
    <name type="synonym">Caerostris bankana</name>
    <dbReference type="NCBI Taxonomy" id="172846"/>
    <lineage>
        <taxon>Eukaryota</taxon>
        <taxon>Metazoa</taxon>
        <taxon>Ecdysozoa</taxon>
        <taxon>Arthropoda</taxon>
        <taxon>Chelicerata</taxon>
        <taxon>Arachnida</taxon>
        <taxon>Araneae</taxon>
        <taxon>Araneomorphae</taxon>
        <taxon>Entelegynae</taxon>
        <taxon>Araneoidea</taxon>
        <taxon>Araneidae</taxon>
        <taxon>Caerostris</taxon>
    </lineage>
</organism>
<feature type="compositionally biased region" description="Polar residues" evidence="1">
    <location>
        <begin position="45"/>
        <end position="55"/>
    </location>
</feature>
<dbReference type="AlphaFoldDB" id="A0AAV4XEP7"/>